<sequence>MILANSSQPYLVHKRKRPSYNPWKPALQLKHRKIREGQTDKVPETSGDTVNSDVYSIIWKWGFELIAPTNGNDRVDTSS</sequence>
<evidence type="ECO:0000313" key="1">
    <source>
        <dbReference type="EnsemblMetazoa" id="CJA34011.1"/>
    </source>
</evidence>
<evidence type="ECO:0000313" key="2">
    <source>
        <dbReference type="Proteomes" id="UP000005237"/>
    </source>
</evidence>
<accession>A0A8R1EDK4</accession>
<reference evidence="2" key="1">
    <citation type="submission" date="2010-08" db="EMBL/GenBank/DDBJ databases">
        <authorList>
            <consortium name="Caenorhabditis japonica Sequencing Consortium"/>
            <person name="Wilson R.K."/>
        </authorList>
    </citation>
    <scope>NUCLEOTIDE SEQUENCE [LARGE SCALE GENOMIC DNA]</scope>
    <source>
        <strain evidence="2">DF5081</strain>
    </source>
</reference>
<proteinExistence type="predicted"/>
<organism evidence="1 2">
    <name type="scientific">Caenorhabditis japonica</name>
    <dbReference type="NCBI Taxonomy" id="281687"/>
    <lineage>
        <taxon>Eukaryota</taxon>
        <taxon>Metazoa</taxon>
        <taxon>Ecdysozoa</taxon>
        <taxon>Nematoda</taxon>
        <taxon>Chromadorea</taxon>
        <taxon>Rhabditida</taxon>
        <taxon>Rhabditina</taxon>
        <taxon>Rhabditomorpha</taxon>
        <taxon>Rhabditoidea</taxon>
        <taxon>Rhabditidae</taxon>
        <taxon>Peloderinae</taxon>
        <taxon>Caenorhabditis</taxon>
    </lineage>
</organism>
<dbReference type="EnsemblMetazoa" id="CJA34011.1">
    <property type="protein sequence ID" value="CJA34011.1"/>
    <property type="gene ID" value="WBGene00209858"/>
</dbReference>
<dbReference type="AlphaFoldDB" id="A0A8R1EDK4"/>
<protein>
    <submittedName>
        <fullName evidence="1">Uncharacterized protein</fullName>
    </submittedName>
</protein>
<reference evidence="1" key="2">
    <citation type="submission" date="2022-06" db="UniProtKB">
        <authorList>
            <consortium name="EnsemblMetazoa"/>
        </authorList>
    </citation>
    <scope>IDENTIFICATION</scope>
    <source>
        <strain evidence="1">DF5081</strain>
    </source>
</reference>
<dbReference type="Proteomes" id="UP000005237">
    <property type="component" value="Unassembled WGS sequence"/>
</dbReference>
<name>A0A8R1EDK4_CAEJA</name>
<keyword evidence="2" id="KW-1185">Reference proteome</keyword>